<dbReference type="SMART" id="SM00173">
    <property type="entry name" value="RAS"/>
    <property type="match status" value="1"/>
</dbReference>
<dbReference type="SMART" id="SM00175">
    <property type="entry name" value="RAB"/>
    <property type="match status" value="1"/>
</dbReference>
<protein>
    <submittedName>
        <fullName evidence="3">Small GTP-binding protein domain-containing protein</fullName>
    </submittedName>
</protein>
<dbReference type="InterPro" id="IPR001806">
    <property type="entry name" value="Small_GTPase"/>
</dbReference>
<proteinExistence type="predicted"/>
<dbReference type="PANTHER" id="PTHR47977">
    <property type="entry name" value="RAS-RELATED PROTEIN RAB"/>
    <property type="match status" value="1"/>
</dbReference>
<reference evidence="4" key="1">
    <citation type="submission" date="2016-10" db="EMBL/GenBank/DDBJ databases">
        <authorList>
            <person name="Varghese N."/>
            <person name="Submissions S."/>
        </authorList>
    </citation>
    <scope>NUCLEOTIDE SEQUENCE [LARGE SCALE GENOMIC DNA]</scope>
    <source>
        <strain evidence="4">DSM 28881</strain>
    </source>
</reference>
<evidence type="ECO:0000256" key="2">
    <source>
        <dbReference type="ARBA" id="ARBA00023134"/>
    </source>
</evidence>
<accession>A0A1I3LMS3</accession>
<dbReference type="InterPro" id="IPR050227">
    <property type="entry name" value="Rab"/>
</dbReference>
<dbReference type="GO" id="GO:0003924">
    <property type="term" value="F:GTPase activity"/>
    <property type="evidence" value="ECO:0007669"/>
    <property type="project" value="InterPro"/>
</dbReference>
<evidence type="ECO:0000313" key="4">
    <source>
        <dbReference type="Proteomes" id="UP000199559"/>
    </source>
</evidence>
<keyword evidence="2" id="KW-0342">GTP-binding</keyword>
<dbReference type="CDD" id="cd00154">
    <property type="entry name" value="Rab"/>
    <property type="match status" value="1"/>
</dbReference>
<dbReference type="PROSITE" id="PS51419">
    <property type="entry name" value="RAB"/>
    <property type="match status" value="1"/>
</dbReference>
<dbReference type="SMART" id="SM00174">
    <property type="entry name" value="RHO"/>
    <property type="match status" value="1"/>
</dbReference>
<dbReference type="RefSeq" id="WP_090838243.1">
    <property type="nucleotide sequence ID" value="NZ_CANKYB010000006.1"/>
</dbReference>
<dbReference type="Gene3D" id="3.40.50.300">
    <property type="entry name" value="P-loop containing nucleotide triphosphate hydrolases"/>
    <property type="match status" value="1"/>
</dbReference>
<keyword evidence="1" id="KW-0547">Nucleotide-binding</keyword>
<dbReference type="EMBL" id="FORM01000002">
    <property type="protein sequence ID" value="SFI86007.1"/>
    <property type="molecule type" value="Genomic_DNA"/>
</dbReference>
<gene>
    <name evidence="3" type="ORF">SAMN05443431_102492</name>
</gene>
<sequence length="168" mass="19230">MKISKKIVLIGHFGVGKSSLIRRFVEDTFSEDYKVTIGVHVLKKEVNLPKTNDDITLVIWDLEGNDDITNTRASYLMGTNGFIYVFDMTRPATYEKLEFDLDYITDRYPKIPLRVIGNKKDLVTNDFIKQNKDVFGRFVDFYTSAKSGKNVEDVFSNLAQALIKDATK</sequence>
<dbReference type="SUPFAM" id="SSF52540">
    <property type="entry name" value="P-loop containing nucleoside triphosphate hydrolases"/>
    <property type="match status" value="1"/>
</dbReference>
<evidence type="ECO:0000313" key="3">
    <source>
        <dbReference type="EMBL" id="SFI86007.1"/>
    </source>
</evidence>
<name>A0A1I3LMS3_9FLAO</name>
<dbReference type="PRINTS" id="PR00449">
    <property type="entry name" value="RASTRNSFRMNG"/>
</dbReference>
<keyword evidence="4" id="KW-1185">Reference proteome</keyword>
<dbReference type="FunFam" id="3.40.50.300:FF:001447">
    <property type="entry name" value="Ras-related protein Rab-1B"/>
    <property type="match status" value="1"/>
</dbReference>
<dbReference type="Pfam" id="PF00071">
    <property type="entry name" value="Ras"/>
    <property type="match status" value="1"/>
</dbReference>
<evidence type="ECO:0000256" key="1">
    <source>
        <dbReference type="ARBA" id="ARBA00022741"/>
    </source>
</evidence>
<dbReference type="Proteomes" id="UP000199559">
    <property type="component" value="Unassembled WGS sequence"/>
</dbReference>
<dbReference type="AlphaFoldDB" id="A0A1I3LMS3"/>
<dbReference type="GO" id="GO:0005525">
    <property type="term" value="F:GTP binding"/>
    <property type="evidence" value="ECO:0007669"/>
    <property type="project" value="UniProtKB-KW"/>
</dbReference>
<organism evidence="3 4">
    <name type="scientific">Olleya namhaensis</name>
    <dbReference type="NCBI Taxonomy" id="1144750"/>
    <lineage>
        <taxon>Bacteria</taxon>
        <taxon>Pseudomonadati</taxon>
        <taxon>Bacteroidota</taxon>
        <taxon>Flavobacteriia</taxon>
        <taxon>Flavobacteriales</taxon>
        <taxon>Flavobacteriaceae</taxon>
    </lineage>
</organism>
<dbReference type="NCBIfam" id="TIGR00231">
    <property type="entry name" value="small_GTP"/>
    <property type="match status" value="1"/>
</dbReference>
<dbReference type="InterPro" id="IPR027417">
    <property type="entry name" value="P-loop_NTPase"/>
</dbReference>
<dbReference type="InterPro" id="IPR005225">
    <property type="entry name" value="Small_GTP-bd"/>
</dbReference>
<dbReference type="STRING" id="1144750.SAMN05443431_102492"/>